<reference evidence="1" key="1">
    <citation type="submission" date="2021-06" db="EMBL/GenBank/DDBJ databases">
        <authorList>
            <person name="Kallberg Y."/>
            <person name="Tangrot J."/>
            <person name="Rosling A."/>
        </authorList>
    </citation>
    <scope>NUCLEOTIDE SEQUENCE</scope>
    <source>
        <strain evidence="1">CL356</strain>
    </source>
</reference>
<dbReference type="EMBL" id="CAJVPT010004149">
    <property type="protein sequence ID" value="CAG8504721.1"/>
    <property type="molecule type" value="Genomic_DNA"/>
</dbReference>
<sequence>MLLEIQILQILRSKLSSTPIIPSQHLNISSETVVPSSSITKSTHRPTARSSAVNVRNRRKIINRTTPYSNSPRKADKQRHSNITLDTFSETISSTINDSTCKNSVSTSASKYWDQHFTGLDAYPEFTTYDDNISLNYLQFTVPFDNAQYVRPVEQSFTFETDFYPNLPGLNYDVIEPSFFSSDPSGEIVLNMESVDPTNITNENPPYINQLSLLGFEPLYYPNSLEFGVIDPALLYLDPPSFTPFSYGRSSNIYQEIP</sequence>
<name>A0ACA9L3W5_9GLOM</name>
<gene>
    <name evidence="1" type="ORF">ACOLOM_LOCUS2954</name>
</gene>
<accession>A0ACA9L3W5</accession>
<proteinExistence type="predicted"/>
<evidence type="ECO:0000313" key="2">
    <source>
        <dbReference type="Proteomes" id="UP000789525"/>
    </source>
</evidence>
<evidence type="ECO:0000313" key="1">
    <source>
        <dbReference type="EMBL" id="CAG8504721.1"/>
    </source>
</evidence>
<comment type="caution">
    <text evidence="1">The sequence shown here is derived from an EMBL/GenBank/DDBJ whole genome shotgun (WGS) entry which is preliminary data.</text>
</comment>
<dbReference type="Proteomes" id="UP000789525">
    <property type="component" value="Unassembled WGS sequence"/>
</dbReference>
<protein>
    <submittedName>
        <fullName evidence="1">684_t:CDS:1</fullName>
    </submittedName>
</protein>
<keyword evidence="2" id="KW-1185">Reference proteome</keyword>
<organism evidence="1 2">
    <name type="scientific">Acaulospora colombiana</name>
    <dbReference type="NCBI Taxonomy" id="27376"/>
    <lineage>
        <taxon>Eukaryota</taxon>
        <taxon>Fungi</taxon>
        <taxon>Fungi incertae sedis</taxon>
        <taxon>Mucoromycota</taxon>
        <taxon>Glomeromycotina</taxon>
        <taxon>Glomeromycetes</taxon>
        <taxon>Diversisporales</taxon>
        <taxon>Acaulosporaceae</taxon>
        <taxon>Acaulospora</taxon>
    </lineage>
</organism>